<dbReference type="PANTHER" id="PTHR12726:SF0">
    <property type="entry name" value="CERAMIDE GLUCOSYLTRANSFERASE"/>
    <property type="match status" value="1"/>
</dbReference>
<keyword evidence="8" id="KW-0472">Membrane</keyword>
<comment type="subcellular location">
    <subcellularLocation>
        <location evidence="1">Membrane</location>
        <topology evidence="1">Multi-pass membrane protein</topology>
    </subcellularLocation>
</comment>
<comment type="pathway">
    <text evidence="3">Sphingolipid metabolism.</text>
</comment>
<dbReference type="EC" id="2.4.1.80" evidence="9"/>
<evidence type="ECO:0000256" key="8">
    <source>
        <dbReference type="ARBA" id="ARBA00023136"/>
    </source>
</evidence>
<evidence type="ECO:0000256" key="7">
    <source>
        <dbReference type="ARBA" id="ARBA00022989"/>
    </source>
</evidence>
<dbReference type="Gene3D" id="3.90.550.10">
    <property type="entry name" value="Spore Coat Polysaccharide Biosynthesis Protein SpsA, Chain A"/>
    <property type="match status" value="1"/>
</dbReference>
<evidence type="ECO:0000256" key="5">
    <source>
        <dbReference type="ARBA" id="ARBA00022679"/>
    </source>
</evidence>
<dbReference type="STRING" id="121290.APY04_1048"/>
<evidence type="ECO:0000313" key="9">
    <source>
        <dbReference type="EMBL" id="KWT70371.1"/>
    </source>
</evidence>
<keyword evidence="7" id="KW-1133">Transmembrane helix</keyword>
<dbReference type="GO" id="GO:0016020">
    <property type="term" value="C:membrane"/>
    <property type="evidence" value="ECO:0007669"/>
    <property type="project" value="UniProtKB-SubCell"/>
</dbReference>
<evidence type="ECO:0000256" key="6">
    <source>
        <dbReference type="ARBA" id="ARBA00022692"/>
    </source>
</evidence>
<dbReference type="GO" id="GO:0008120">
    <property type="term" value="F:ceramide glucosyltransferase activity"/>
    <property type="evidence" value="ECO:0007669"/>
    <property type="project" value="UniProtKB-EC"/>
</dbReference>
<dbReference type="PATRIC" id="fig|121290.4.peg.927"/>
<keyword evidence="6" id="KW-0812">Transmembrane</keyword>
<dbReference type="Pfam" id="PF13506">
    <property type="entry name" value="Glyco_transf_21"/>
    <property type="match status" value="1"/>
</dbReference>
<dbReference type="RefSeq" id="WP_068460335.1">
    <property type="nucleotide sequence ID" value="NZ_LMTR01000032.1"/>
</dbReference>
<keyword evidence="5 9" id="KW-0808">Transferase</keyword>
<gene>
    <name evidence="9" type="ORF">APY04_1048</name>
</gene>
<evidence type="ECO:0000256" key="3">
    <source>
        <dbReference type="ARBA" id="ARBA00004991"/>
    </source>
</evidence>
<dbReference type="InterPro" id="IPR025993">
    <property type="entry name" value="Ceramide_glucosylTrfase"/>
</dbReference>
<evidence type="ECO:0000313" key="10">
    <source>
        <dbReference type="Proteomes" id="UP000059074"/>
    </source>
</evidence>
<sequence>MDHIALGCLLFAGLATLLHFASAAIAAFRARRGAAPPAFATDIPVDALPPVTILRPVCGRDPYDELTLRSGFTLSYANYELIFCCDDANDPIVPLIRRLMDEHSHVNAKLLIGRDTLTSNPKLNNLIKGWRAAGHDWVVMADSNVLMPADYLQRLLGGWRADAGLLCAPPIGCMPTGFWAEVECAFLNTYQARWQYAADTLGLGFAQGKTMLWRRADLERAGGIRALGLEIAEDAAATKVVRSAGKRVRLVDRAFGQPLGLRSAAQIWSRQVRWARLRRATFPVFFLPEVLSGSAAPLAAAGFAAFALDVPVIAAVGGLAVAWYGAEALLARAAGWHLSALSPLAWMARDVMLPVLWVQAWLGNSFSWRGNDMHLADAVAGN</sequence>
<keyword evidence="4 9" id="KW-0328">Glycosyltransferase</keyword>
<comment type="caution">
    <text evidence="9">The sequence shown here is derived from an EMBL/GenBank/DDBJ whole genome shotgun (WGS) entry which is preliminary data.</text>
</comment>
<dbReference type="GO" id="GO:0006679">
    <property type="term" value="P:glucosylceramide biosynthetic process"/>
    <property type="evidence" value="ECO:0007669"/>
    <property type="project" value="TreeGrafter"/>
</dbReference>
<comment type="pathway">
    <text evidence="2">Lipid metabolism; sphingolipid metabolism.</text>
</comment>
<accession>A0A109BK95</accession>
<protein>
    <submittedName>
        <fullName evidence="9">Ceramide glucosyltransferase</fullName>
        <ecNumber evidence="9">2.4.1.80</ecNumber>
    </submittedName>
</protein>
<proteinExistence type="predicted"/>
<organism evidence="9 10">
    <name type="scientific">Hyphomicrobium sulfonivorans</name>
    <dbReference type="NCBI Taxonomy" id="121290"/>
    <lineage>
        <taxon>Bacteria</taxon>
        <taxon>Pseudomonadati</taxon>
        <taxon>Pseudomonadota</taxon>
        <taxon>Alphaproteobacteria</taxon>
        <taxon>Hyphomicrobiales</taxon>
        <taxon>Hyphomicrobiaceae</taxon>
        <taxon>Hyphomicrobium</taxon>
    </lineage>
</organism>
<dbReference type="Proteomes" id="UP000059074">
    <property type="component" value="Unassembled WGS sequence"/>
</dbReference>
<dbReference type="AlphaFoldDB" id="A0A109BK95"/>
<evidence type="ECO:0000256" key="2">
    <source>
        <dbReference type="ARBA" id="ARBA00004760"/>
    </source>
</evidence>
<reference evidence="9 10" key="1">
    <citation type="submission" date="2015-10" db="EMBL/GenBank/DDBJ databases">
        <title>Transcriptomic analysis of a linuron degrading triple-species bacterial consortium.</title>
        <authorList>
            <person name="Albers P."/>
        </authorList>
    </citation>
    <scope>NUCLEOTIDE SEQUENCE [LARGE SCALE GENOMIC DNA]</scope>
    <source>
        <strain evidence="9 10">WDL6</strain>
    </source>
</reference>
<name>A0A109BK95_HYPSL</name>
<keyword evidence="10" id="KW-1185">Reference proteome</keyword>
<dbReference type="EMBL" id="LMTR01000032">
    <property type="protein sequence ID" value="KWT70371.1"/>
    <property type="molecule type" value="Genomic_DNA"/>
</dbReference>
<evidence type="ECO:0000256" key="4">
    <source>
        <dbReference type="ARBA" id="ARBA00022676"/>
    </source>
</evidence>
<dbReference type="SUPFAM" id="SSF53448">
    <property type="entry name" value="Nucleotide-diphospho-sugar transferases"/>
    <property type="match status" value="1"/>
</dbReference>
<evidence type="ECO:0000256" key="1">
    <source>
        <dbReference type="ARBA" id="ARBA00004141"/>
    </source>
</evidence>
<dbReference type="OrthoDB" id="9814255at2"/>
<dbReference type="InterPro" id="IPR029044">
    <property type="entry name" value="Nucleotide-diphossugar_trans"/>
</dbReference>
<dbReference type="CDD" id="cd02520">
    <property type="entry name" value="Glucosylceramide_synthase"/>
    <property type="match status" value="1"/>
</dbReference>
<dbReference type="PANTHER" id="PTHR12726">
    <property type="entry name" value="CERAMIDE GLUCOSYLTRANSFERASE"/>
    <property type="match status" value="1"/>
</dbReference>